<sequence length="74" mass="8713">MYKPRSLERLEGESEEDYRLRLLKGVFGDLLNRDINDTSCAATQADLDVIINDVEFPEEVRQRAQEMKNRYYGQ</sequence>
<evidence type="ECO:0000313" key="2">
    <source>
        <dbReference type="Proteomes" id="UP000190367"/>
    </source>
</evidence>
<dbReference type="AlphaFoldDB" id="A0A1T4SYN9"/>
<proteinExistence type="predicted"/>
<evidence type="ECO:0000313" key="1">
    <source>
        <dbReference type="EMBL" id="SKA33031.1"/>
    </source>
</evidence>
<name>A0A1T4SYN9_9BACT</name>
<dbReference type="EMBL" id="FUWZ01000003">
    <property type="protein sequence ID" value="SKA33031.1"/>
    <property type="molecule type" value="Genomic_DNA"/>
</dbReference>
<organism evidence="1 2">
    <name type="scientific">Chitinophaga eiseniae</name>
    <dbReference type="NCBI Taxonomy" id="634771"/>
    <lineage>
        <taxon>Bacteria</taxon>
        <taxon>Pseudomonadati</taxon>
        <taxon>Bacteroidota</taxon>
        <taxon>Chitinophagia</taxon>
        <taxon>Chitinophagales</taxon>
        <taxon>Chitinophagaceae</taxon>
        <taxon>Chitinophaga</taxon>
    </lineage>
</organism>
<protein>
    <submittedName>
        <fullName evidence="1">Uncharacterized protein</fullName>
    </submittedName>
</protein>
<dbReference type="Proteomes" id="UP000190367">
    <property type="component" value="Unassembled WGS sequence"/>
</dbReference>
<gene>
    <name evidence="1" type="ORF">SAMN04488128_103754</name>
</gene>
<reference evidence="2" key="1">
    <citation type="submission" date="2017-02" db="EMBL/GenBank/DDBJ databases">
        <authorList>
            <person name="Varghese N."/>
            <person name="Submissions S."/>
        </authorList>
    </citation>
    <scope>NUCLEOTIDE SEQUENCE [LARGE SCALE GENOMIC DNA]</scope>
    <source>
        <strain evidence="2">DSM 22224</strain>
    </source>
</reference>
<keyword evidence="2" id="KW-1185">Reference proteome</keyword>
<dbReference type="STRING" id="634771.SAMN04488128_103754"/>
<accession>A0A1T4SYN9</accession>